<dbReference type="GO" id="GO:0016787">
    <property type="term" value="F:hydrolase activity"/>
    <property type="evidence" value="ECO:0007669"/>
    <property type="project" value="UniProtKB-KW"/>
</dbReference>
<comment type="caution">
    <text evidence="2">The sequence shown here is derived from an EMBL/GenBank/DDBJ whole genome shotgun (WGS) entry which is preliminary data.</text>
</comment>
<dbReference type="EC" id="3.-.-.-" evidence="2"/>
<gene>
    <name evidence="2" type="ORF">ACFQ1S_19095</name>
</gene>
<reference evidence="3" key="1">
    <citation type="journal article" date="2019" name="Int. J. Syst. Evol. Microbiol.">
        <title>The Global Catalogue of Microorganisms (GCM) 10K type strain sequencing project: providing services to taxonomists for standard genome sequencing and annotation.</title>
        <authorList>
            <consortium name="The Broad Institute Genomics Platform"/>
            <consortium name="The Broad Institute Genome Sequencing Center for Infectious Disease"/>
            <person name="Wu L."/>
            <person name="Ma J."/>
        </authorList>
    </citation>
    <scope>NUCLEOTIDE SEQUENCE [LARGE SCALE GENOMIC DNA]</scope>
    <source>
        <strain evidence="3">JCM 31486</strain>
    </source>
</reference>
<name>A0ABW3MA61_9PSEU</name>
<dbReference type="SUPFAM" id="SSF56601">
    <property type="entry name" value="beta-lactamase/transpeptidase-like"/>
    <property type="match status" value="1"/>
</dbReference>
<organism evidence="2 3">
    <name type="scientific">Kibdelosporangium lantanae</name>
    <dbReference type="NCBI Taxonomy" id="1497396"/>
    <lineage>
        <taxon>Bacteria</taxon>
        <taxon>Bacillati</taxon>
        <taxon>Actinomycetota</taxon>
        <taxon>Actinomycetes</taxon>
        <taxon>Pseudonocardiales</taxon>
        <taxon>Pseudonocardiaceae</taxon>
        <taxon>Kibdelosporangium</taxon>
    </lineage>
</organism>
<sequence length="133" mass="14517">MRRTCQERSLATAHSRLAPPPGTAMRYANSNHVLLGMLIGRVTGTSWGQQVRDRIIRPLGLSHTMVPDLDTRLPSRHAHGYVTVTQPHTRLVDITDVSMTAVDAAGSIISTTRDVDTFFGALLGVRPRRCCGA</sequence>
<keyword evidence="3" id="KW-1185">Reference proteome</keyword>
<dbReference type="InterPro" id="IPR012338">
    <property type="entry name" value="Beta-lactam/transpept-like"/>
</dbReference>
<evidence type="ECO:0000313" key="3">
    <source>
        <dbReference type="Proteomes" id="UP001597045"/>
    </source>
</evidence>
<dbReference type="PANTHER" id="PTHR46825">
    <property type="entry name" value="D-ALANYL-D-ALANINE-CARBOXYPEPTIDASE/ENDOPEPTIDASE AMPH"/>
    <property type="match status" value="1"/>
</dbReference>
<dbReference type="InterPro" id="IPR050491">
    <property type="entry name" value="AmpC-like"/>
</dbReference>
<evidence type="ECO:0000259" key="1">
    <source>
        <dbReference type="Pfam" id="PF00144"/>
    </source>
</evidence>
<dbReference type="PANTHER" id="PTHR46825:SF7">
    <property type="entry name" value="D-ALANYL-D-ALANINE CARBOXYPEPTIDASE"/>
    <property type="match status" value="1"/>
</dbReference>
<evidence type="ECO:0000313" key="2">
    <source>
        <dbReference type="EMBL" id="MFD1047496.1"/>
    </source>
</evidence>
<dbReference type="Pfam" id="PF00144">
    <property type="entry name" value="Beta-lactamase"/>
    <property type="match status" value="1"/>
</dbReference>
<feature type="domain" description="Beta-lactamase-related" evidence="1">
    <location>
        <begin position="13"/>
        <end position="123"/>
    </location>
</feature>
<dbReference type="Gene3D" id="3.40.710.10">
    <property type="entry name" value="DD-peptidase/beta-lactamase superfamily"/>
    <property type="match status" value="1"/>
</dbReference>
<proteinExistence type="predicted"/>
<keyword evidence="2" id="KW-0378">Hydrolase</keyword>
<accession>A0ABW3MA61</accession>
<dbReference type="InterPro" id="IPR001466">
    <property type="entry name" value="Beta-lactam-related"/>
</dbReference>
<dbReference type="Proteomes" id="UP001597045">
    <property type="component" value="Unassembled WGS sequence"/>
</dbReference>
<protein>
    <submittedName>
        <fullName evidence="2">Serine hydrolase domain-containing protein</fullName>
        <ecNumber evidence="2">3.-.-.-</ecNumber>
    </submittedName>
</protein>
<dbReference type="EMBL" id="JBHTIS010001104">
    <property type="protein sequence ID" value="MFD1047496.1"/>
    <property type="molecule type" value="Genomic_DNA"/>
</dbReference>